<dbReference type="EMBL" id="CP120682">
    <property type="protein sequence ID" value="WKN39530.1"/>
    <property type="molecule type" value="Genomic_DNA"/>
</dbReference>
<organism evidence="1">
    <name type="scientific">Roseihalotalea indica</name>
    <dbReference type="NCBI Taxonomy" id="2867963"/>
    <lineage>
        <taxon>Bacteria</taxon>
        <taxon>Pseudomonadati</taxon>
        <taxon>Bacteroidota</taxon>
        <taxon>Cytophagia</taxon>
        <taxon>Cytophagales</taxon>
        <taxon>Catalimonadaceae</taxon>
        <taxon>Roseihalotalea</taxon>
    </lineage>
</organism>
<reference evidence="1" key="1">
    <citation type="journal article" date="2023" name="Comput. Struct. Biotechnol. J.">
        <title>Discovery of a novel marine Bacteroidetes with a rich repertoire of carbohydrate-active enzymes.</title>
        <authorList>
            <person name="Chen B."/>
            <person name="Liu G."/>
            <person name="Chen Q."/>
            <person name="Wang H."/>
            <person name="Liu L."/>
            <person name="Tang K."/>
        </authorList>
    </citation>
    <scope>NUCLEOTIDE SEQUENCE</scope>
    <source>
        <strain evidence="1">TK19036</strain>
    </source>
</reference>
<proteinExistence type="predicted"/>
<evidence type="ECO:0000313" key="1">
    <source>
        <dbReference type="EMBL" id="WKN39530.1"/>
    </source>
</evidence>
<gene>
    <name evidence="1" type="ORF">K4G66_12590</name>
</gene>
<dbReference type="AlphaFoldDB" id="A0AA49GR96"/>
<dbReference type="PROSITE" id="PS51257">
    <property type="entry name" value="PROKAR_LIPOPROTEIN"/>
    <property type="match status" value="1"/>
</dbReference>
<protein>
    <recommendedName>
        <fullName evidence="2">Lipoprotein</fullName>
    </recommendedName>
</protein>
<reference evidence="1" key="2">
    <citation type="journal article" date="2024" name="Antonie Van Leeuwenhoek">
        <title>Roseihalotalea indica gen. nov., sp. nov., a halophilic Bacteroidetes from mesopelagic Southwest Indian Ocean with higher carbohydrate metabolic potential.</title>
        <authorList>
            <person name="Chen B."/>
            <person name="Zhang M."/>
            <person name="Lin D."/>
            <person name="Ye J."/>
            <person name="Tang K."/>
        </authorList>
    </citation>
    <scope>NUCLEOTIDE SEQUENCE</scope>
    <source>
        <strain evidence="1">TK19036</strain>
    </source>
</reference>
<name>A0AA49GR96_9BACT</name>
<evidence type="ECO:0008006" key="2">
    <source>
        <dbReference type="Google" id="ProtNLM"/>
    </source>
</evidence>
<sequence>MKWNFLVFLLLPWLLSCNPDKKRKVDDTQAKFTTSDASELFFRNMRQGDYEKETMNEAKLDIYRMEDRSQAEDKPVINLAIVINWRYDEAYILTEPNDYLQQFDTLKIYWQDTVQQQQGYYQYIPGNKEKHYQFASQLYNSLQDQQQLYVTPSSGEKVLLLNSPNEREVFRRTMMDYYRLVDLY</sequence>
<accession>A0AA49GR96</accession>